<proteinExistence type="predicted"/>
<dbReference type="GO" id="GO:0005509">
    <property type="term" value="F:calcium ion binding"/>
    <property type="evidence" value="ECO:0007669"/>
    <property type="project" value="InterPro"/>
</dbReference>
<evidence type="ECO:0000259" key="1">
    <source>
        <dbReference type="PROSITE" id="PS50222"/>
    </source>
</evidence>
<dbReference type="EMBL" id="CM007899">
    <property type="protein sequence ID" value="OTG11286.1"/>
    <property type="molecule type" value="Genomic_DNA"/>
</dbReference>
<name>A0A251TL22_HELAN</name>
<reference evidence="2" key="3">
    <citation type="submission" date="2020-06" db="EMBL/GenBank/DDBJ databases">
        <title>Helianthus annuus Genome sequencing and assembly Release 2.</title>
        <authorList>
            <person name="Gouzy J."/>
            <person name="Langlade N."/>
            <person name="Munos S."/>
        </authorList>
    </citation>
    <scope>NUCLEOTIDE SEQUENCE</scope>
    <source>
        <tissue evidence="2">Leaves</tissue>
    </source>
</reference>
<sequence>MAVNTDKFKLYFKRADVDQDGRVSGSEAVSFFQASGLSKPVLAQDHVVRGLISVRFRSYLLCYRLGCVC</sequence>
<dbReference type="Gramene" id="mRNA:HanXRQr2_Chr10g0437481">
    <property type="protein sequence ID" value="mRNA:HanXRQr2_Chr10g0437481"/>
    <property type="gene ID" value="HanXRQr2_Chr10g0437481"/>
</dbReference>
<dbReference type="SUPFAM" id="SSF47473">
    <property type="entry name" value="EF-hand"/>
    <property type="match status" value="1"/>
</dbReference>
<accession>A0A251TL22</accession>
<evidence type="ECO:0000313" key="4">
    <source>
        <dbReference type="Proteomes" id="UP000215914"/>
    </source>
</evidence>
<dbReference type="InterPro" id="IPR002048">
    <property type="entry name" value="EF_hand_dom"/>
</dbReference>
<dbReference type="Proteomes" id="UP000215914">
    <property type="component" value="Chromosome 10"/>
</dbReference>
<evidence type="ECO:0000313" key="3">
    <source>
        <dbReference type="EMBL" id="OTG11286.1"/>
    </source>
</evidence>
<protein>
    <submittedName>
        <fullName evidence="2">EF-hand domain-containing protein</fullName>
    </submittedName>
    <submittedName>
        <fullName evidence="3">Putative EF-hand domain pair</fullName>
    </submittedName>
</protein>
<dbReference type="AlphaFoldDB" id="A0A251TL22"/>
<dbReference type="InParanoid" id="A0A251TL22"/>
<reference evidence="3" key="2">
    <citation type="submission" date="2017-02" db="EMBL/GenBank/DDBJ databases">
        <title>Sunflower complete genome.</title>
        <authorList>
            <person name="Langlade N."/>
            <person name="Munos S."/>
        </authorList>
    </citation>
    <scope>NUCLEOTIDE SEQUENCE [LARGE SCALE GENOMIC DNA]</scope>
    <source>
        <tissue evidence="3">Leaves</tissue>
    </source>
</reference>
<reference evidence="2 4" key="1">
    <citation type="journal article" date="2017" name="Nature">
        <title>The sunflower genome provides insights into oil metabolism, flowering and Asterid evolution.</title>
        <authorList>
            <person name="Badouin H."/>
            <person name="Gouzy J."/>
            <person name="Grassa C.J."/>
            <person name="Murat F."/>
            <person name="Staton S.E."/>
            <person name="Cottret L."/>
            <person name="Lelandais-Briere C."/>
            <person name="Owens G.L."/>
            <person name="Carrere S."/>
            <person name="Mayjonade B."/>
            <person name="Legrand L."/>
            <person name="Gill N."/>
            <person name="Kane N.C."/>
            <person name="Bowers J.E."/>
            <person name="Hubner S."/>
            <person name="Bellec A."/>
            <person name="Berard A."/>
            <person name="Berges H."/>
            <person name="Blanchet N."/>
            <person name="Boniface M.C."/>
            <person name="Brunel D."/>
            <person name="Catrice O."/>
            <person name="Chaidir N."/>
            <person name="Claudel C."/>
            <person name="Donnadieu C."/>
            <person name="Faraut T."/>
            <person name="Fievet G."/>
            <person name="Helmstetter N."/>
            <person name="King M."/>
            <person name="Knapp S.J."/>
            <person name="Lai Z."/>
            <person name="Le Paslier M.C."/>
            <person name="Lippi Y."/>
            <person name="Lorenzon L."/>
            <person name="Mandel J.R."/>
            <person name="Marage G."/>
            <person name="Marchand G."/>
            <person name="Marquand E."/>
            <person name="Bret-Mestries E."/>
            <person name="Morien E."/>
            <person name="Nambeesan S."/>
            <person name="Nguyen T."/>
            <person name="Pegot-Espagnet P."/>
            <person name="Pouilly N."/>
            <person name="Raftis F."/>
            <person name="Sallet E."/>
            <person name="Schiex T."/>
            <person name="Thomas J."/>
            <person name="Vandecasteele C."/>
            <person name="Vares D."/>
            <person name="Vear F."/>
            <person name="Vautrin S."/>
            <person name="Crespi M."/>
            <person name="Mangin B."/>
            <person name="Burke J.M."/>
            <person name="Salse J."/>
            <person name="Munos S."/>
            <person name="Vincourt P."/>
            <person name="Rieseberg L.H."/>
            <person name="Langlade N.B."/>
        </authorList>
    </citation>
    <scope>NUCLEOTIDE SEQUENCE [LARGE SCALE GENOMIC DNA]</scope>
    <source>
        <strain evidence="4">cv. SF193</strain>
        <tissue evidence="2">Leaves</tissue>
    </source>
</reference>
<dbReference type="PANTHER" id="PTHR11216">
    <property type="entry name" value="EH DOMAIN"/>
    <property type="match status" value="1"/>
</dbReference>
<evidence type="ECO:0000313" key="2">
    <source>
        <dbReference type="EMBL" id="KAF5786162.1"/>
    </source>
</evidence>
<gene>
    <name evidence="3" type="ORF">HannXRQ_Chr10g0297051</name>
    <name evidence="2" type="ORF">HanXRQr2_Chr10g0437481</name>
</gene>
<dbReference type="STRING" id="4232.A0A251TL22"/>
<dbReference type="InterPro" id="IPR011992">
    <property type="entry name" value="EF-hand-dom_pair"/>
</dbReference>
<keyword evidence="4" id="KW-1185">Reference proteome</keyword>
<organism evidence="3 4">
    <name type="scientific">Helianthus annuus</name>
    <name type="common">Common sunflower</name>
    <dbReference type="NCBI Taxonomy" id="4232"/>
    <lineage>
        <taxon>Eukaryota</taxon>
        <taxon>Viridiplantae</taxon>
        <taxon>Streptophyta</taxon>
        <taxon>Embryophyta</taxon>
        <taxon>Tracheophyta</taxon>
        <taxon>Spermatophyta</taxon>
        <taxon>Magnoliopsida</taxon>
        <taxon>eudicotyledons</taxon>
        <taxon>Gunneridae</taxon>
        <taxon>Pentapetalae</taxon>
        <taxon>asterids</taxon>
        <taxon>campanulids</taxon>
        <taxon>Asterales</taxon>
        <taxon>Asteraceae</taxon>
        <taxon>Asteroideae</taxon>
        <taxon>Heliantheae alliance</taxon>
        <taxon>Heliantheae</taxon>
        <taxon>Helianthus</taxon>
    </lineage>
</organism>
<dbReference type="PROSITE" id="PS50222">
    <property type="entry name" value="EF_HAND_2"/>
    <property type="match status" value="1"/>
</dbReference>
<dbReference type="Gene3D" id="1.10.238.10">
    <property type="entry name" value="EF-hand"/>
    <property type="match status" value="1"/>
</dbReference>
<dbReference type="PANTHER" id="PTHR11216:SF161">
    <property type="entry name" value="CALCIUM-BINDING EF HAND FAMILY PROTEIN"/>
    <property type="match status" value="1"/>
</dbReference>
<dbReference type="EMBL" id="MNCJ02000325">
    <property type="protein sequence ID" value="KAF5786162.1"/>
    <property type="molecule type" value="Genomic_DNA"/>
</dbReference>
<feature type="domain" description="EF-hand" evidence="1">
    <location>
        <begin position="3"/>
        <end position="38"/>
    </location>
</feature>